<evidence type="ECO:0000259" key="11">
    <source>
        <dbReference type="Pfam" id="PF03449"/>
    </source>
</evidence>
<evidence type="ECO:0000256" key="6">
    <source>
        <dbReference type="ARBA" id="ARBA00024916"/>
    </source>
</evidence>
<dbReference type="HAMAP" id="MF_00105">
    <property type="entry name" value="GreA_GreB"/>
    <property type="match status" value="1"/>
</dbReference>
<reference evidence="12" key="1">
    <citation type="journal article" date="2014" name="Int. J. Syst. Evol. Microbiol.">
        <title>Complete genome sequence of Corynebacterium casei LMG S-19264T (=DSM 44701T), isolated from a smear-ripened cheese.</title>
        <authorList>
            <consortium name="US DOE Joint Genome Institute (JGI-PGF)"/>
            <person name="Walter F."/>
            <person name="Albersmeier A."/>
            <person name="Kalinowski J."/>
            <person name="Ruckert C."/>
        </authorList>
    </citation>
    <scope>NUCLEOTIDE SEQUENCE</scope>
    <source>
        <strain evidence="12">KCTC 12711</strain>
    </source>
</reference>
<dbReference type="FunFam" id="1.10.287.180:FF:000001">
    <property type="entry name" value="Transcription elongation factor GreA"/>
    <property type="match status" value="1"/>
</dbReference>
<dbReference type="PROSITE" id="PS00829">
    <property type="entry name" value="GREAB_1"/>
    <property type="match status" value="1"/>
</dbReference>
<comment type="similarity">
    <text evidence="1 8 9">Belongs to the GreA/GreB family.</text>
</comment>
<evidence type="ECO:0000256" key="7">
    <source>
        <dbReference type="ARBA" id="ARBA00030776"/>
    </source>
</evidence>
<evidence type="ECO:0000313" key="13">
    <source>
        <dbReference type="Proteomes" id="UP000614811"/>
    </source>
</evidence>
<keyword evidence="12" id="KW-0251">Elongation factor</keyword>
<gene>
    <name evidence="8 12" type="primary">greA</name>
    <name evidence="12" type="ORF">GCM10008090_05110</name>
</gene>
<dbReference type="NCBIfam" id="NF001261">
    <property type="entry name" value="PRK00226.1-2"/>
    <property type="match status" value="1"/>
</dbReference>
<dbReference type="FunFam" id="3.10.50.30:FF:000001">
    <property type="entry name" value="Transcription elongation factor GreA"/>
    <property type="match status" value="1"/>
</dbReference>
<dbReference type="GO" id="GO:0003746">
    <property type="term" value="F:translation elongation factor activity"/>
    <property type="evidence" value="ECO:0007669"/>
    <property type="project" value="UniProtKB-KW"/>
</dbReference>
<dbReference type="RefSeq" id="WP_189398432.1">
    <property type="nucleotide sequence ID" value="NZ_BMXA01000001.1"/>
</dbReference>
<evidence type="ECO:0000256" key="1">
    <source>
        <dbReference type="ARBA" id="ARBA00008213"/>
    </source>
</evidence>
<dbReference type="Gene3D" id="1.10.287.180">
    <property type="entry name" value="Transcription elongation factor, GreA/GreB, N-terminal domain"/>
    <property type="match status" value="1"/>
</dbReference>
<evidence type="ECO:0000259" key="10">
    <source>
        <dbReference type="Pfam" id="PF01272"/>
    </source>
</evidence>
<evidence type="ECO:0000256" key="5">
    <source>
        <dbReference type="ARBA" id="ARBA00023163"/>
    </source>
</evidence>
<keyword evidence="12" id="KW-0648">Protein biosynthesis</keyword>
<evidence type="ECO:0000256" key="2">
    <source>
        <dbReference type="ARBA" id="ARBA00013729"/>
    </source>
</evidence>
<dbReference type="PANTHER" id="PTHR30437:SF4">
    <property type="entry name" value="TRANSCRIPTION ELONGATION FACTOR GREA"/>
    <property type="match status" value="1"/>
</dbReference>
<dbReference type="GO" id="GO:0032784">
    <property type="term" value="P:regulation of DNA-templated transcription elongation"/>
    <property type="evidence" value="ECO:0007669"/>
    <property type="project" value="UniProtKB-UniRule"/>
</dbReference>
<dbReference type="NCBIfam" id="NF001264">
    <property type="entry name" value="PRK00226.1-5"/>
    <property type="match status" value="1"/>
</dbReference>
<keyword evidence="3 8" id="KW-0805">Transcription regulation</keyword>
<keyword evidence="13" id="KW-1185">Reference proteome</keyword>
<dbReference type="EMBL" id="BMXA01000001">
    <property type="protein sequence ID" value="GGZ99501.1"/>
    <property type="molecule type" value="Genomic_DNA"/>
</dbReference>
<dbReference type="PANTHER" id="PTHR30437">
    <property type="entry name" value="TRANSCRIPTION ELONGATION FACTOR GREA"/>
    <property type="match status" value="1"/>
</dbReference>
<dbReference type="AlphaFoldDB" id="A0A918VIM4"/>
<name>A0A918VIM4_9GAMM</name>
<dbReference type="GO" id="GO:0003677">
    <property type="term" value="F:DNA binding"/>
    <property type="evidence" value="ECO:0007669"/>
    <property type="project" value="UniProtKB-UniRule"/>
</dbReference>
<dbReference type="Pfam" id="PF01272">
    <property type="entry name" value="GreA_GreB"/>
    <property type="match status" value="1"/>
</dbReference>
<keyword evidence="4 8" id="KW-0238">DNA-binding</keyword>
<dbReference type="GO" id="GO:0006354">
    <property type="term" value="P:DNA-templated transcription elongation"/>
    <property type="evidence" value="ECO:0007669"/>
    <property type="project" value="TreeGrafter"/>
</dbReference>
<comment type="caution">
    <text evidence="12">The sequence shown here is derived from an EMBL/GenBank/DDBJ whole genome shotgun (WGS) entry which is preliminary data.</text>
</comment>
<keyword evidence="5 8" id="KW-0804">Transcription</keyword>
<evidence type="ECO:0000313" key="12">
    <source>
        <dbReference type="EMBL" id="GGZ99501.1"/>
    </source>
</evidence>
<proteinExistence type="inferred from homology"/>
<feature type="domain" description="Transcription elongation factor GreA/GreB N-terminal" evidence="11">
    <location>
        <begin position="5"/>
        <end position="74"/>
    </location>
</feature>
<evidence type="ECO:0000256" key="8">
    <source>
        <dbReference type="HAMAP-Rule" id="MF_00105"/>
    </source>
</evidence>
<dbReference type="Pfam" id="PF03449">
    <property type="entry name" value="GreA_GreB_N"/>
    <property type="match status" value="1"/>
</dbReference>
<dbReference type="InterPro" id="IPR018151">
    <property type="entry name" value="TF_GreA/GreB_CS"/>
</dbReference>
<dbReference type="InterPro" id="IPR036805">
    <property type="entry name" value="Tscrpt_elong_fac_GreA/B_N_sf"/>
</dbReference>
<dbReference type="NCBIfam" id="NF001263">
    <property type="entry name" value="PRK00226.1-4"/>
    <property type="match status" value="1"/>
</dbReference>
<dbReference type="SUPFAM" id="SSF46557">
    <property type="entry name" value="GreA transcript cleavage protein, N-terminal domain"/>
    <property type="match status" value="1"/>
</dbReference>
<organism evidence="12 13">
    <name type="scientific">Arenicella chitinivorans</name>
    <dbReference type="NCBI Taxonomy" id="1329800"/>
    <lineage>
        <taxon>Bacteria</taxon>
        <taxon>Pseudomonadati</taxon>
        <taxon>Pseudomonadota</taxon>
        <taxon>Gammaproteobacteria</taxon>
        <taxon>Arenicellales</taxon>
        <taxon>Arenicellaceae</taxon>
        <taxon>Arenicella</taxon>
    </lineage>
</organism>
<dbReference type="NCBIfam" id="TIGR01462">
    <property type="entry name" value="greA"/>
    <property type="match status" value="1"/>
</dbReference>
<dbReference type="InterPro" id="IPR022691">
    <property type="entry name" value="Tscrpt_elong_fac_GreA/B_N"/>
</dbReference>
<dbReference type="PIRSF" id="PIRSF006092">
    <property type="entry name" value="GreA_GreB"/>
    <property type="match status" value="1"/>
</dbReference>
<sequence length="159" mass="17328">MDRVLLTKKGAEALQAELKNLKSVERPKVIEAIAEARSHGDLSENAEYDAAKEQQGFVEGRIKELESHLSIAEVIDPSKLNVQGKVVFGTRVTLYDIDAAKEVSYQIVGDLEADIDQGQISLSSPIGRALIGKSEGDEFTFEAPSGEKTYEVVSVSYDV</sequence>
<accession>A0A918VIM4</accession>
<dbReference type="Proteomes" id="UP000614811">
    <property type="component" value="Unassembled WGS sequence"/>
</dbReference>
<feature type="domain" description="Transcription elongation factor GreA/GreB C-terminal" evidence="10">
    <location>
        <begin position="83"/>
        <end position="157"/>
    </location>
</feature>
<protein>
    <recommendedName>
        <fullName evidence="2 8">Transcription elongation factor GreA</fullName>
    </recommendedName>
    <alternativeName>
        <fullName evidence="7 8">Transcript cleavage factor GreA</fullName>
    </alternativeName>
</protein>
<dbReference type="SUPFAM" id="SSF54534">
    <property type="entry name" value="FKBP-like"/>
    <property type="match status" value="1"/>
</dbReference>
<reference evidence="12" key="2">
    <citation type="submission" date="2020-09" db="EMBL/GenBank/DDBJ databases">
        <authorList>
            <person name="Sun Q."/>
            <person name="Kim S."/>
        </authorList>
    </citation>
    <scope>NUCLEOTIDE SEQUENCE</scope>
    <source>
        <strain evidence="12">KCTC 12711</strain>
    </source>
</reference>
<evidence type="ECO:0000256" key="4">
    <source>
        <dbReference type="ARBA" id="ARBA00023125"/>
    </source>
</evidence>
<dbReference type="InterPro" id="IPR028624">
    <property type="entry name" value="Tscrpt_elong_fac_GreA/B"/>
</dbReference>
<dbReference type="Gene3D" id="3.10.50.30">
    <property type="entry name" value="Transcription elongation factor, GreA/GreB, C-terminal domain"/>
    <property type="match status" value="1"/>
</dbReference>
<dbReference type="InterPro" id="IPR036953">
    <property type="entry name" value="GreA/GreB_C_sf"/>
</dbReference>
<comment type="function">
    <text evidence="6 8 9">Necessary for efficient RNA polymerase transcription elongation past template-encoded arresting sites. The arresting sites in DNA have the property of trapping a certain fraction of elongating RNA polymerases that pass through, resulting in locked ternary complexes. Cleavage of the nascent transcript by cleavage factors such as GreA or GreB allows the resumption of elongation from the new 3'terminus. GreA releases sequences of 2 to 3 nucleotides.</text>
</comment>
<evidence type="ECO:0000256" key="9">
    <source>
        <dbReference type="RuleBase" id="RU000556"/>
    </source>
</evidence>
<dbReference type="InterPro" id="IPR023459">
    <property type="entry name" value="Tscrpt_elong_fac_GreA/B_fam"/>
</dbReference>
<dbReference type="InterPro" id="IPR001437">
    <property type="entry name" value="Tscrpt_elong_fac_GreA/B_C"/>
</dbReference>
<evidence type="ECO:0000256" key="3">
    <source>
        <dbReference type="ARBA" id="ARBA00023015"/>
    </source>
</evidence>
<dbReference type="InterPro" id="IPR006359">
    <property type="entry name" value="Tscrpt_elong_fac_GreA"/>
</dbReference>
<dbReference type="PROSITE" id="PS00830">
    <property type="entry name" value="GREAB_2"/>
    <property type="match status" value="1"/>
</dbReference>
<dbReference type="GO" id="GO:0070063">
    <property type="term" value="F:RNA polymerase binding"/>
    <property type="evidence" value="ECO:0007669"/>
    <property type="project" value="InterPro"/>
</dbReference>